<keyword evidence="6 11" id="KW-0812">Transmembrane</keyword>
<dbReference type="RefSeq" id="WP_142600605.1">
    <property type="nucleotide sequence ID" value="NZ_FXSZ01000001.1"/>
</dbReference>
<evidence type="ECO:0000256" key="5">
    <source>
        <dbReference type="ARBA" id="ARBA00022618"/>
    </source>
</evidence>
<evidence type="ECO:0000256" key="10">
    <source>
        <dbReference type="PIRNR" id="PIRNR003097"/>
    </source>
</evidence>
<evidence type="ECO:0000256" key="9">
    <source>
        <dbReference type="ARBA" id="ARBA00023306"/>
    </source>
</evidence>
<dbReference type="PANTHER" id="PTHR47755">
    <property type="entry name" value="CELL DIVISION PROTEIN FTSX"/>
    <property type="match status" value="1"/>
</dbReference>
<organism evidence="14 15">
    <name type="scientific">Solitalea koreensis</name>
    <dbReference type="NCBI Taxonomy" id="543615"/>
    <lineage>
        <taxon>Bacteria</taxon>
        <taxon>Pseudomonadati</taxon>
        <taxon>Bacteroidota</taxon>
        <taxon>Sphingobacteriia</taxon>
        <taxon>Sphingobacteriales</taxon>
        <taxon>Sphingobacteriaceae</taxon>
        <taxon>Solitalea</taxon>
    </lineage>
</organism>
<evidence type="ECO:0000256" key="11">
    <source>
        <dbReference type="SAM" id="Phobius"/>
    </source>
</evidence>
<dbReference type="PIRSF" id="PIRSF003097">
    <property type="entry name" value="FtsX"/>
    <property type="match status" value="1"/>
</dbReference>
<keyword evidence="8 10" id="KW-0472">Membrane</keyword>
<proteinExistence type="inferred from homology"/>
<feature type="domain" description="ABC3 transporter permease C-terminal" evidence="12">
    <location>
        <begin position="170"/>
        <end position="281"/>
    </location>
</feature>
<dbReference type="GO" id="GO:0051301">
    <property type="term" value="P:cell division"/>
    <property type="evidence" value="ECO:0007669"/>
    <property type="project" value="UniProtKB-KW"/>
</dbReference>
<feature type="transmembrane region" description="Helical" evidence="11">
    <location>
        <begin position="259"/>
        <end position="279"/>
    </location>
</feature>
<evidence type="ECO:0000313" key="14">
    <source>
        <dbReference type="EMBL" id="SMO33844.1"/>
    </source>
</evidence>
<dbReference type="InterPro" id="IPR003838">
    <property type="entry name" value="ABC3_permease_C"/>
</dbReference>
<dbReference type="Pfam" id="PF02687">
    <property type="entry name" value="FtsX"/>
    <property type="match status" value="1"/>
</dbReference>
<feature type="transmembrane region" description="Helical" evidence="11">
    <location>
        <begin position="16"/>
        <end position="39"/>
    </location>
</feature>
<evidence type="ECO:0000256" key="2">
    <source>
        <dbReference type="ARBA" id="ARBA00007379"/>
    </source>
</evidence>
<dbReference type="OrthoDB" id="9813411at2"/>
<dbReference type="GO" id="GO:0005886">
    <property type="term" value="C:plasma membrane"/>
    <property type="evidence" value="ECO:0007669"/>
    <property type="project" value="UniProtKB-SubCell"/>
</dbReference>
<protein>
    <recommendedName>
        <fullName evidence="3 10">Cell division protein FtsX</fullName>
    </recommendedName>
</protein>
<evidence type="ECO:0000313" key="15">
    <source>
        <dbReference type="Proteomes" id="UP000315971"/>
    </source>
</evidence>
<feature type="transmembrane region" description="Helical" evidence="11">
    <location>
        <begin position="209"/>
        <end position="239"/>
    </location>
</feature>
<name>A0A521AG96_9SPHI</name>
<dbReference type="InterPro" id="IPR004513">
    <property type="entry name" value="FtsX"/>
</dbReference>
<reference evidence="14 15" key="1">
    <citation type="submission" date="2017-05" db="EMBL/GenBank/DDBJ databases">
        <authorList>
            <person name="Varghese N."/>
            <person name="Submissions S."/>
        </authorList>
    </citation>
    <scope>NUCLEOTIDE SEQUENCE [LARGE SCALE GENOMIC DNA]</scope>
    <source>
        <strain evidence="14 15">DSM 21342</strain>
    </source>
</reference>
<feature type="domain" description="FtsX extracellular" evidence="13">
    <location>
        <begin position="55"/>
        <end position="146"/>
    </location>
</feature>
<evidence type="ECO:0000259" key="12">
    <source>
        <dbReference type="Pfam" id="PF02687"/>
    </source>
</evidence>
<evidence type="ECO:0000256" key="3">
    <source>
        <dbReference type="ARBA" id="ARBA00021907"/>
    </source>
</evidence>
<dbReference type="EMBL" id="FXSZ01000001">
    <property type="protein sequence ID" value="SMO33844.1"/>
    <property type="molecule type" value="Genomic_DNA"/>
</dbReference>
<sequence length="292" mass="32806">MQEFEESNVSRKTKRVYFTTVISIALVLTLLGLVGLIVLHTKNLSDYVKENIVFNIIVDESAKEIDILQLQKEIDKIPAVKSTVYISKEIAAQSLTKDLGEDFVKFLGYNPLLASIDVYLKAEYADNANIDKIINQLKLQPLVKEVVYQPSLVDSINKNIKTISLIILGFGALLLFIALALINNTIRLTIYSQRFLIKSMQLIGATKSFIRWPFVLMAVLHGLLAGLLAIFLLSALIYFAQQEIPELVILQKYVEFGTLFAGLILIGIFISLISTYLAVTKYLRLKVDALYI</sequence>
<dbReference type="AlphaFoldDB" id="A0A521AG96"/>
<gene>
    <name evidence="14" type="ORF">SAMN06265350_101136</name>
</gene>
<evidence type="ECO:0000256" key="4">
    <source>
        <dbReference type="ARBA" id="ARBA00022475"/>
    </source>
</evidence>
<accession>A0A521AG96</accession>
<keyword evidence="7 11" id="KW-1133">Transmembrane helix</keyword>
<keyword evidence="15" id="KW-1185">Reference proteome</keyword>
<keyword evidence="5 10" id="KW-0132">Cell division</keyword>
<dbReference type="Gene3D" id="3.30.70.3040">
    <property type="match status" value="1"/>
</dbReference>
<keyword evidence="4 10" id="KW-1003">Cell membrane</keyword>
<keyword evidence="9 10" id="KW-0131">Cell cycle</keyword>
<dbReference type="InterPro" id="IPR040690">
    <property type="entry name" value="FtsX_ECD"/>
</dbReference>
<comment type="subcellular location">
    <subcellularLocation>
        <location evidence="1">Cell membrane</location>
        <topology evidence="1">Multi-pass membrane protein</topology>
    </subcellularLocation>
</comment>
<feature type="transmembrane region" description="Helical" evidence="11">
    <location>
        <begin position="163"/>
        <end position="188"/>
    </location>
</feature>
<evidence type="ECO:0000256" key="1">
    <source>
        <dbReference type="ARBA" id="ARBA00004651"/>
    </source>
</evidence>
<dbReference type="PANTHER" id="PTHR47755:SF1">
    <property type="entry name" value="CELL DIVISION PROTEIN FTSX"/>
    <property type="match status" value="1"/>
</dbReference>
<comment type="similarity">
    <text evidence="2 10">Belongs to the ABC-4 integral membrane protein family. FtsX subfamily.</text>
</comment>
<dbReference type="Pfam" id="PF18075">
    <property type="entry name" value="FtsX_ECD"/>
    <property type="match status" value="1"/>
</dbReference>
<evidence type="ECO:0000256" key="8">
    <source>
        <dbReference type="ARBA" id="ARBA00023136"/>
    </source>
</evidence>
<evidence type="ECO:0000256" key="6">
    <source>
        <dbReference type="ARBA" id="ARBA00022692"/>
    </source>
</evidence>
<dbReference type="Proteomes" id="UP000315971">
    <property type="component" value="Unassembled WGS sequence"/>
</dbReference>
<evidence type="ECO:0000256" key="7">
    <source>
        <dbReference type="ARBA" id="ARBA00022989"/>
    </source>
</evidence>
<evidence type="ECO:0000259" key="13">
    <source>
        <dbReference type="Pfam" id="PF18075"/>
    </source>
</evidence>